<reference evidence="10" key="1">
    <citation type="journal article" date="2021" name="Nat. Commun.">
        <title>Genomic analyses provide insights into spinach domestication and the genetic basis of agronomic traits.</title>
        <authorList>
            <person name="Cai X."/>
            <person name="Sun X."/>
            <person name="Xu C."/>
            <person name="Sun H."/>
            <person name="Wang X."/>
            <person name="Ge C."/>
            <person name="Zhang Z."/>
            <person name="Wang Q."/>
            <person name="Fei Z."/>
            <person name="Jiao C."/>
            <person name="Wang Q."/>
        </authorList>
    </citation>
    <scope>NUCLEOTIDE SEQUENCE [LARGE SCALE GENOMIC DNA]</scope>
    <source>
        <strain evidence="10">cv. Varoflay</strain>
    </source>
</reference>
<protein>
    <recommendedName>
        <fullName evidence="3">RING-type E3 ubiquitin transferase</fullName>
        <ecNumber evidence="3">2.3.2.27</ecNumber>
    </recommendedName>
</protein>
<evidence type="ECO:0000256" key="8">
    <source>
        <dbReference type="PROSITE-ProRule" id="PRU00175"/>
    </source>
</evidence>
<feature type="domain" description="RING-type" evidence="9">
    <location>
        <begin position="97"/>
        <end position="153"/>
    </location>
</feature>
<keyword evidence="4" id="KW-0479">Metal-binding</keyword>
<evidence type="ECO:0000256" key="1">
    <source>
        <dbReference type="ARBA" id="ARBA00000900"/>
    </source>
</evidence>
<accession>A0A9R0JHD4</accession>
<proteinExistence type="predicted"/>
<dbReference type="PANTHER" id="PTHR15710">
    <property type="entry name" value="E3 UBIQUITIN-PROTEIN LIGASE PRAJA"/>
    <property type="match status" value="1"/>
</dbReference>
<keyword evidence="7" id="KW-0862">Zinc</keyword>
<evidence type="ECO:0000256" key="3">
    <source>
        <dbReference type="ARBA" id="ARBA00012483"/>
    </source>
</evidence>
<dbReference type="RefSeq" id="XP_021866525.1">
    <property type="nucleotide sequence ID" value="XM_022010833.1"/>
</dbReference>
<dbReference type="SMART" id="SM00184">
    <property type="entry name" value="RING"/>
    <property type="match status" value="1"/>
</dbReference>
<evidence type="ECO:0000313" key="11">
    <source>
        <dbReference type="RefSeq" id="XP_021866525.1"/>
    </source>
</evidence>
<dbReference type="OrthoDB" id="4348522at2759"/>
<dbReference type="EC" id="2.3.2.27" evidence="3"/>
<keyword evidence="10" id="KW-1185">Reference proteome</keyword>
<evidence type="ECO:0000256" key="4">
    <source>
        <dbReference type="ARBA" id="ARBA00022723"/>
    </source>
</evidence>
<dbReference type="Gene3D" id="3.30.40.10">
    <property type="entry name" value="Zinc/RING finger domain, C3HC4 (zinc finger)"/>
    <property type="match status" value="1"/>
</dbReference>
<sequence>MSADEMNQKLLNLRNKMLDEEIAMRLSRDSSEKLNNVYEYKVVCFDLDERVCDEEEFRAWVSDGNRGFKEEDVPIIQGLERVNNNVDDDVVVDDDNCGICLQNLKTLDIEVDQDLEVDVIPKTFLAILPCKHVFHEPCVIRWLLKNHICPLCRYELPRPPPLMSD</sequence>
<dbReference type="PANTHER" id="PTHR15710:SF243">
    <property type="entry name" value="E3 UBIQUITIN-PROTEIN LIGASE PRAJA-2 ISOFORM X1"/>
    <property type="match status" value="1"/>
</dbReference>
<dbReference type="SUPFAM" id="SSF57850">
    <property type="entry name" value="RING/U-box"/>
    <property type="match status" value="1"/>
</dbReference>
<dbReference type="Pfam" id="PF12678">
    <property type="entry name" value="zf-rbx1"/>
    <property type="match status" value="1"/>
</dbReference>
<keyword evidence="5 8" id="KW-0863">Zinc-finger</keyword>
<dbReference type="GO" id="GO:0061630">
    <property type="term" value="F:ubiquitin protein ligase activity"/>
    <property type="evidence" value="ECO:0007669"/>
    <property type="project" value="UniProtKB-EC"/>
</dbReference>
<dbReference type="GO" id="GO:0016567">
    <property type="term" value="P:protein ubiquitination"/>
    <property type="evidence" value="ECO:0007669"/>
    <property type="project" value="TreeGrafter"/>
</dbReference>
<dbReference type="GO" id="GO:0008270">
    <property type="term" value="F:zinc ion binding"/>
    <property type="evidence" value="ECO:0007669"/>
    <property type="project" value="UniProtKB-KW"/>
</dbReference>
<dbReference type="InterPro" id="IPR013083">
    <property type="entry name" value="Znf_RING/FYVE/PHD"/>
</dbReference>
<dbReference type="GeneID" id="110805227"/>
<dbReference type="PROSITE" id="PS50089">
    <property type="entry name" value="ZF_RING_2"/>
    <property type="match status" value="1"/>
</dbReference>
<keyword evidence="6" id="KW-0833">Ubl conjugation pathway</keyword>
<organism evidence="10 11">
    <name type="scientific">Spinacia oleracea</name>
    <name type="common">Spinach</name>
    <dbReference type="NCBI Taxonomy" id="3562"/>
    <lineage>
        <taxon>Eukaryota</taxon>
        <taxon>Viridiplantae</taxon>
        <taxon>Streptophyta</taxon>
        <taxon>Embryophyta</taxon>
        <taxon>Tracheophyta</taxon>
        <taxon>Spermatophyta</taxon>
        <taxon>Magnoliopsida</taxon>
        <taxon>eudicotyledons</taxon>
        <taxon>Gunneridae</taxon>
        <taxon>Pentapetalae</taxon>
        <taxon>Caryophyllales</taxon>
        <taxon>Chenopodiaceae</taxon>
        <taxon>Chenopodioideae</taxon>
        <taxon>Anserineae</taxon>
        <taxon>Spinacia</taxon>
    </lineage>
</organism>
<dbReference type="InterPro" id="IPR024766">
    <property type="entry name" value="Znf_RING_H2"/>
</dbReference>
<evidence type="ECO:0000313" key="10">
    <source>
        <dbReference type="Proteomes" id="UP000813463"/>
    </source>
</evidence>
<dbReference type="InterPro" id="IPR001841">
    <property type="entry name" value="Znf_RING"/>
</dbReference>
<name>A0A9R0JHD4_SPIOL</name>
<dbReference type="GO" id="GO:0005737">
    <property type="term" value="C:cytoplasm"/>
    <property type="evidence" value="ECO:0007669"/>
    <property type="project" value="TreeGrafter"/>
</dbReference>
<reference evidence="11" key="2">
    <citation type="submission" date="2025-08" db="UniProtKB">
        <authorList>
            <consortium name="RefSeq"/>
        </authorList>
    </citation>
    <scope>IDENTIFICATION</scope>
    <source>
        <tissue evidence="11">Leaf</tissue>
    </source>
</reference>
<evidence type="ECO:0000256" key="7">
    <source>
        <dbReference type="ARBA" id="ARBA00022833"/>
    </source>
</evidence>
<evidence type="ECO:0000256" key="2">
    <source>
        <dbReference type="ARBA" id="ARBA00004906"/>
    </source>
</evidence>
<gene>
    <name evidence="11" type="primary">LOC110805227</name>
</gene>
<dbReference type="KEGG" id="soe:110805227"/>
<comment type="catalytic activity">
    <reaction evidence="1">
        <text>S-ubiquitinyl-[E2 ubiquitin-conjugating enzyme]-L-cysteine + [acceptor protein]-L-lysine = [E2 ubiquitin-conjugating enzyme]-L-cysteine + N(6)-ubiquitinyl-[acceptor protein]-L-lysine.</text>
        <dbReference type="EC" id="2.3.2.27"/>
    </reaction>
</comment>
<evidence type="ECO:0000256" key="6">
    <source>
        <dbReference type="ARBA" id="ARBA00022786"/>
    </source>
</evidence>
<comment type="pathway">
    <text evidence="2">Protein modification; protein ubiquitination.</text>
</comment>
<dbReference type="Proteomes" id="UP000813463">
    <property type="component" value="Chromosome 2"/>
</dbReference>
<evidence type="ECO:0000259" key="9">
    <source>
        <dbReference type="PROSITE" id="PS50089"/>
    </source>
</evidence>
<dbReference type="AlphaFoldDB" id="A0A9R0JHD4"/>
<evidence type="ECO:0000256" key="5">
    <source>
        <dbReference type="ARBA" id="ARBA00022771"/>
    </source>
</evidence>